<feature type="domain" description="PAC" evidence="21">
    <location>
        <begin position="550"/>
        <end position="602"/>
    </location>
</feature>
<dbReference type="Gene3D" id="3.30.565.10">
    <property type="entry name" value="Histidine kinase-like ATPase, C-terminal domain"/>
    <property type="match status" value="1"/>
</dbReference>
<dbReference type="Pfam" id="PF00672">
    <property type="entry name" value="HAMP"/>
    <property type="match status" value="1"/>
</dbReference>
<dbReference type="Gene3D" id="1.10.287.130">
    <property type="match status" value="1"/>
</dbReference>
<dbReference type="InterPro" id="IPR003661">
    <property type="entry name" value="HisK_dim/P_dom"/>
</dbReference>
<evidence type="ECO:0000256" key="4">
    <source>
        <dbReference type="ARBA" id="ARBA00022475"/>
    </source>
</evidence>
<feature type="transmembrane region" description="Helical" evidence="17">
    <location>
        <begin position="197"/>
        <end position="218"/>
    </location>
</feature>
<keyword evidence="4" id="KW-1003">Cell membrane</keyword>
<dbReference type="InterPro" id="IPR003594">
    <property type="entry name" value="HATPase_dom"/>
</dbReference>
<dbReference type="InterPro" id="IPR036097">
    <property type="entry name" value="HisK_dim/P_sf"/>
</dbReference>
<dbReference type="PROSITE" id="PS50894">
    <property type="entry name" value="HPT"/>
    <property type="match status" value="1"/>
</dbReference>
<evidence type="ECO:0000256" key="6">
    <source>
        <dbReference type="ARBA" id="ARBA00022679"/>
    </source>
</evidence>
<evidence type="ECO:0000259" key="20">
    <source>
        <dbReference type="PROSITE" id="PS50112"/>
    </source>
</evidence>
<dbReference type="InterPro" id="IPR005467">
    <property type="entry name" value="His_kinase_dom"/>
</dbReference>
<gene>
    <name evidence="24" type="ORF">QWZ03_03500</name>
</gene>
<keyword evidence="7 17" id="KW-0812">Transmembrane</keyword>
<dbReference type="InterPro" id="IPR036890">
    <property type="entry name" value="HATPase_C_sf"/>
</dbReference>
<evidence type="ECO:0000256" key="15">
    <source>
        <dbReference type="PROSITE-ProRule" id="PRU00169"/>
    </source>
</evidence>
<name>A0ABT8B1E3_9NEIS</name>
<accession>A0ABT8B1E3</accession>
<feature type="domain" description="Response regulatory" evidence="19">
    <location>
        <begin position="1112"/>
        <end position="1235"/>
    </location>
</feature>
<dbReference type="Pfam" id="PF13426">
    <property type="entry name" value="PAS_9"/>
    <property type="match status" value="2"/>
</dbReference>
<keyword evidence="13 17" id="KW-0472">Membrane</keyword>
<keyword evidence="10" id="KW-0067">ATP-binding</keyword>
<dbReference type="EMBL" id="JAUFPU010000003">
    <property type="protein sequence ID" value="MDN3575835.1"/>
    <property type="molecule type" value="Genomic_DNA"/>
</dbReference>
<dbReference type="InterPro" id="IPR024478">
    <property type="entry name" value="HlyB_4HB_MCP"/>
</dbReference>
<keyword evidence="5 15" id="KW-0597">Phosphoprotein</keyword>
<feature type="coiled-coil region" evidence="16">
    <location>
        <begin position="438"/>
        <end position="472"/>
    </location>
</feature>
<keyword evidence="6" id="KW-0808">Transferase</keyword>
<evidence type="ECO:0000256" key="12">
    <source>
        <dbReference type="ARBA" id="ARBA00023012"/>
    </source>
</evidence>
<dbReference type="SUPFAM" id="SSF47384">
    <property type="entry name" value="Homodimeric domain of signal transducing histidine kinase"/>
    <property type="match status" value="1"/>
</dbReference>
<evidence type="ECO:0000256" key="13">
    <source>
        <dbReference type="ARBA" id="ARBA00023136"/>
    </source>
</evidence>
<dbReference type="InterPro" id="IPR036641">
    <property type="entry name" value="HPT_dom_sf"/>
</dbReference>
<evidence type="ECO:0000259" key="18">
    <source>
        <dbReference type="PROSITE" id="PS50109"/>
    </source>
</evidence>
<evidence type="ECO:0000256" key="1">
    <source>
        <dbReference type="ARBA" id="ARBA00000085"/>
    </source>
</evidence>
<dbReference type="SUPFAM" id="SSF55781">
    <property type="entry name" value="GAF domain-like"/>
    <property type="match status" value="1"/>
</dbReference>
<feature type="domain" description="PAS" evidence="20">
    <location>
        <begin position="472"/>
        <end position="516"/>
    </location>
</feature>
<dbReference type="PANTHER" id="PTHR45339:SF1">
    <property type="entry name" value="HYBRID SIGNAL TRANSDUCTION HISTIDINE KINASE J"/>
    <property type="match status" value="1"/>
</dbReference>
<evidence type="ECO:0000256" key="3">
    <source>
        <dbReference type="ARBA" id="ARBA00012438"/>
    </source>
</evidence>
<dbReference type="Gene3D" id="1.20.120.160">
    <property type="entry name" value="HPT domain"/>
    <property type="match status" value="1"/>
</dbReference>
<comment type="caution">
    <text evidence="24">The sequence shown here is derived from an EMBL/GenBank/DDBJ whole genome shotgun (WGS) entry which is preliminary data.</text>
</comment>
<reference evidence="24" key="1">
    <citation type="journal article" date="2014" name="Int. J. Syst. Evol. Microbiol.">
        <title>Complete genome of a new Firmicutes species belonging to the dominant human colonic microbiota ('Ruminococcus bicirculans') reveals two chromosomes and a selective capacity to utilize plant glucans.</title>
        <authorList>
            <consortium name="NISC Comparative Sequencing Program"/>
            <person name="Wegmann U."/>
            <person name="Louis P."/>
            <person name="Goesmann A."/>
            <person name="Henrissat B."/>
            <person name="Duncan S.H."/>
            <person name="Flint H.J."/>
        </authorList>
    </citation>
    <scope>NUCLEOTIDE SEQUENCE</scope>
    <source>
        <strain evidence="24">CECT 7703</strain>
    </source>
</reference>
<dbReference type="InterPro" id="IPR003660">
    <property type="entry name" value="HAMP_dom"/>
</dbReference>
<dbReference type="CDD" id="cd00130">
    <property type="entry name" value="PAS"/>
    <property type="match status" value="2"/>
</dbReference>
<evidence type="ECO:0000256" key="16">
    <source>
        <dbReference type="SAM" id="Coils"/>
    </source>
</evidence>
<dbReference type="InterPro" id="IPR029016">
    <property type="entry name" value="GAF-like_dom_sf"/>
</dbReference>
<feature type="modified residue" description="Phosphohistidine" evidence="14">
    <location>
        <position position="1458"/>
    </location>
</feature>
<dbReference type="SMART" id="SM00304">
    <property type="entry name" value="HAMP"/>
    <property type="match status" value="1"/>
</dbReference>
<sequence>MRSPLQLLERLPLHHKLIVGFISLLLLSLALGLQSLETQRDLNRDLYQLHEEGVIGIARVQEARIHFSRMVLAAHRAVGAESDGERDEALHEMDEAHQRIQQAIQLIRPTLFKSQNMERLTQFEVLLARMLRTTSDAVGLAKQGLPDEAVSLVESVAFKQLGRSADQLLDEIVAVKESTVRDTTQAFHGTATTNNTLTYALLLGGLGLALAFAWLISLSIRRPINRVRNAVEQLAAGKLQLTIPHTDFQNETGDLARAIAALQAESIQLEAQRWIKSQESMIQAALQQADSPAELASRFFKYLAPLLNVGQGLIYRWDEARATLVLASSYAISSDRTVDSEIALGMGLLGQCAKDKLPRSVQQGADGEWRIRSTLGEIVPSDIMVIPLLSGDKLTGAMELACYDSPSNTARSLLEQVLPRLAISMEILDRSLAVQRLLEQTQLQADAMEAQAARMEEQAVELEAQQAALKDTEAWFRGIVESAPDGMLVVDEIGRIILANTQLDKLFGYQPGEMVGLTVEHLVPASVRPHHGELRKGFMTEGKTRNMGGGANDLLGVRKDGSTFSVEIGLAPLPALGDRGRCVCASIRDITERKRLQEAMWRVNFLSDVALELTGSGYWHVDYSDPEHYYQSERAAQILGEPIKPDGRYHLQTEWFERLLEADPVAAQNTLERYQGALDGKYDSYDAIYAYKRPLDGQVIWVHAAGKLVRGEDGAIQYMYGAYQDITQQRASEQAILNSERQIRTMLDTSPIAVRVAAQSTHTVVYANKALADMLHEAPDDIVGMAPSVYYQDPEDFRLISEKMALGENIINMPLAMKTRDGQPFWVSGSFSQITYGGGPCVLAWFFDVTELRLAKEAAENATRAKSDFLANMSHEIRTPMNAIIGMSHLALRTELDKKQRNYIEKVNRSAENLLGIINDILDFSKIEAGKMTVERVDFRLEDVMDNFASMIGLKAEEKGLELLFDTPPDIPTALIGDPLRLGQILINLGNNAAKFTEHGEIVVGIKPLAVTADSVELHFWVRDTGIGMTPEQCGRMFQSFSQADSSTTRKYGGTGLGLAISKRLVELMDGRIWAESEPGKGSTFHFIARFGLQHTIAPRRMFKAEELLGLRILVVDDNTSAREILSTMARSFGLEVDVASGGAAALHQLAEAERKDLCYDLVLMDWKMPGMDGLETVLQMHANTVGKVPSVIMVTAFGRDEAQEEATRKQVQLSSVLTKPVTPSTLLEAIGEALGKGQMVETRSAERDDQSTTDMARLAGARVLLVEDNDMNQELASELLTQAGIGYAIANNGQEALALLAKDDAYDGVLMDCQMPIMDGYTATRAIRAQPRFAQLPIIAMTANAMAGDRELAITSGMNDHIPKPLHVATMFATMAKWIRPASPQAALPVAQQLGLTAALPPLPGIDQAAGLATSMGKPALYQRMLLKFQASQHGFPQAMRDALLAHDQTAAARVAHTLRGTAGNIGAMALAAAAAELETACKQGWEQARLAPLITATEQALATVLKGISQIEQAKDATTTVTTAPPDQVHQRVEKLKQLLADSDTSALDLLSELEALVAKSPAGAQLRAVIGKVEMFDFDEALELLNAIPFAG</sequence>
<dbReference type="InterPro" id="IPR011006">
    <property type="entry name" value="CheY-like_superfamily"/>
</dbReference>
<evidence type="ECO:0000256" key="5">
    <source>
        <dbReference type="ARBA" id="ARBA00022553"/>
    </source>
</evidence>
<dbReference type="SUPFAM" id="SSF55874">
    <property type="entry name" value="ATPase domain of HSP90 chaperone/DNA topoisomerase II/histidine kinase"/>
    <property type="match status" value="1"/>
</dbReference>
<dbReference type="NCBIfam" id="TIGR00229">
    <property type="entry name" value="sensory_box"/>
    <property type="match status" value="2"/>
</dbReference>
<keyword evidence="8" id="KW-0547">Nucleotide-binding</keyword>
<reference evidence="24" key="2">
    <citation type="submission" date="2023-06" db="EMBL/GenBank/DDBJ databases">
        <authorList>
            <person name="Lucena T."/>
            <person name="Sun Q."/>
        </authorList>
    </citation>
    <scope>NUCLEOTIDE SEQUENCE</scope>
    <source>
        <strain evidence="24">CECT 7703</strain>
    </source>
</reference>
<feature type="domain" description="HAMP" evidence="22">
    <location>
        <begin position="218"/>
        <end position="271"/>
    </location>
</feature>
<dbReference type="PROSITE" id="PS50112">
    <property type="entry name" value="PAS"/>
    <property type="match status" value="2"/>
</dbReference>
<dbReference type="InterPro" id="IPR001789">
    <property type="entry name" value="Sig_transdc_resp-reg_receiver"/>
</dbReference>
<dbReference type="PROSITE" id="PS50110">
    <property type="entry name" value="RESPONSE_REGULATORY"/>
    <property type="match status" value="2"/>
</dbReference>
<dbReference type="Pfam" id="PF01627">
    <property type="entry name" value="Hpt"/>
    <property type="match status" value="1"/>
</dbReference>
<evidence type="ECO:0000259" key="21">
    <source>
        <dbReference type="PROSITE" id="PS50113"/>
    </source>
</evidence>
<proteinExistence type="predicted"/>
<dbReference type="PROSITE" id="PS50885">
    <property type="entry name" value="HAMP"/>
    <property type="match status" value="1"/>
</dbReference>
<dbReference type="PANTHER" id="PTHR45339">
    <property type="entry name" value="HYBRID SIGNAL TRANSDUCTION HISTIDINE KINASE J"/>
    <property type="match status" value="1"/>
</dbReference>
<dbReference type="SUPFAM" id="SSF158472">
    <property type="entry name" value="HAMP domain-like"/>
    <property type="match status" value="1"/>
</dbReference>
<evidence type="ECO:0000256" key="7">
    <source>
        <dbReference type="ARBA" id="ARBA00022692"/>
    </source>
</evidence>
<evidence type="ECO:0000259" key="23">
    <source>
        <dbReference type="PROSITE" id="PS50894"/>
    </source>
</evidence>
<feature type="domain" description="Response regulatory" evidence="19">
    <location>
        <begin position="1263"/>
        <end position="1380"/>
    </location>
</feature>
<evidence type="ECO:0000259" key="22">
    <source>
        <dbReference type="PROSITE" id="PS50885"/>
    </source>
</evidence>
<dbReference type="CDD" id="cd17546">
    <property type="entry name" value="REC_hyHK_CKI1_RcsC-like"/>
    <property type="match status" value="2"/>
</dbReference>
<dbReference type="PROSITE" id="PS50109">
    <property type="entry name" value="HIS_KIN"/>
    <property type="match status" value="1"/>
</dbReference>
<dbReference type="SMART" id="SM00086">
    <property type="entry name" value="PAC"/>
    <property type="match status" value="3"/>
</dbReference>
<dbReference type="InterPro" id="IPR035965">
    <property type="entry name" value="PAS-like_dom_sf"/>
</dbReference>
<keyword evidence="9" id="KW-0418">Kinase</keyword>
<keyword evidence="12" id="KW-0902">Two-component regulatory system</keyword>
<dbReference type="Pfam" id="PF00512">
    <property type="entry name" value="HisKA"/>
    <property type="match status" value="1"/>
</dbReference>
<feature type="domain" description="PAC" evidence="21">
    <location>
        <begin position="685"/>
        <end position="738"/>
    </location>
</feature>
<dbReference type="CDD" id="cd16922">
    <property type="entry name" value="HATPase_EvgS-ArcB-TorS-like"/>
    <property type="match status" value="1"/>
</dbReference>
<dbReference type="InterPro" id="IPR004358">
    <property type="entry name" value="Sig_transdc_His_kin-like_C"/>
</dbReference>
<dbReference type="SMART" id="SM00448">
    <property type="entry name" value="REC"/>
    <property type="match status" value="2"/>
</dbReference>
<evidence type="ECO:0000256" key="14">
    <source>
        <dbReference type="PROSITE-ProRule" id="PRU00110"/>
    </source>
</evidence>
<dbReference type="SUPFAM" id="SSF55785">
    <property type="entry name" value="PYP-like sensor domain (PAS domain)"/>
    <property type="match status" value="3"/>
</dbReference>
<dbReference type="InterPro" id="IPR000700">
    <property type="entry name" value="PAS-assoc_C"/>
</dbReference>
<dbReference type="PRINTS" id="PR00344">
    <property type="entry name" value="BCTRLSENSOR"/>
</dbReference>
<evidence type="ECO:0000256" key="8">
    <source>
        <dbReference type="ARBA" id="ARBA00022741"/>
    </source>
</evidence>
<dbReference type="InterPro" id="IPR000014">
    <property type="entry name" value="PAS"/>
</dbReference>
<feature type="modified residue" description="4-aspartylphosphate" evidence="15">
    <location>
        <position position="1313"/>
    </location>
</feature>
<evidence type="ECO:0000256" key="17">
    <source>
        <dbReference type="SAM" id="Phobius"/>
    </source>
</evidence>
<keyword evidence="11 17" id="KW-1133">Transmembrane helix</keyword>
<feature type="domain" description="PAS" evidence="20">
    <location>
        <begin position="739"/>
        <end position="804"/>
    </location>
</feature>
<comment type="subcellular location">
    <subcellularLocation>
        <location evidence="2">Cell membrane</location>
        <topology evidence="2">Multi-pass membrane protein</topology>
    </subcellularLocation>
</comment>
<dbReference type="Gene3D" id="6.10.340.10">
    <property type="match status" value="1"/>
</dbReference>
<dbReference type="SMART" id="SM00073">
    <property type="entry name" value="HPT"/>
    <property type="match status" value="1"/>
</dbReference>
<feature type="domain" description="HPt" evidence="23">
    <location>
        <begin position="1419"/>
        <end position="1520"/>
    </location>
</feature>
<protein>
    <recommendedName>
        <fullName evidence="3">histidine kinase</fullName>
        <ecNumber evidence="3">2.7.13.3</ecNumber>
    </recommendedName>
</protein>
<keyword evidence="16" id="KW-0175">Coiled coil</keyword>
<dbReference type="SMART" id="SM00091">
    <property type="entry name" value="PAS"/>
    <property type="match status" value="2"/>
</dbReference>
<keyword evidence="25" id="KW-1185">Reference proteome</keyword>
<dbReference type="RefSeq" id="WP_290331475.1">
    <property type="nucleotide sequence ID" value="NZ_JAUFPU010000003.1"/>
</dbReference>
<evidence type="ECO:0000256" key="9">
    <source>
        <dbReference type="ARBA" id="ARBA00022777"/>
    </source>
</evidence>
<dbReference type="EC" id="2.7.13.3" evidence="3"/>
<dbReference type="SUPFAM" id="SSF47226">
    <property type="entry name" value="Histidine-containing phosphotransfer domain, HPT domain"/>
    <property type="match status" value="1"/>
</dbReference>
<feature type="domain" description="Histidine kinase" evidence="18">
    <location>
        <begin position="872"/>
        <end position="1093"/>
    </location>
</feature>
<dbReference type="CDD" id="cd00082">
    <property type="entry name" value="HisKA"/>
    <property type="match status" value="1"/>
</dbReference>
<evidence type="ECO:0000256" key="10">
    <source>
        <dbReference type="ARBA" id="ARBA00022840"/>
    </source>
</evidence>
<dbReference type="Pfam" id="PF00072">
    <property type="entry name" value="Response_reg"/>
    <property type="match status" value="2"/>
</dbReference>
<dbReference type="Pfam" id="PF12729">
    <property type="entry name" value="4HB_MCP_1"/>
    <property type="match status" value="1"/>
</dbReference>
<dbReference type="PROSITE" id="PS50113">
    <property type="entry name" value="PAC"/>
    <property type="match status" value="2"/>
</dbReference>
<dbReference type="Pfam" id="PF02518">
    <property type="entry name" value="HATPase_c"/>
    <property type="match status" value="1"/>
</dbReference>
<dbReference type="SMART" id="SM00387">
    <property type="entry name" value="HATPase_c"/>
    <property type="match status" value="1"/>
</dbReference>
<dbReference type="InterPro" id="IPR001610">
    <property type="entry name" value="PAC"/>
</dbReference>
<dbReference type="SUPFAM" id="SSF52172">
    <property type="entry name" value="CheY-like"/>
    <property type="match status" value="2"/>
</dbReference>
<evidence type="ECO:0000259" key="19">
    <source>
        <dbReference type="PROSITE" id="PS50110"/>
    </source>
</evidence>
<dbReference type="Gene3D" id="3.30.450.20">
    <property type="entry name" value="PAS domain"/>
    <property type="match status" value="3"/>
</dbReference>
<dbReference type="Gene3D" id="3.40.50.2300">
    <property type="match status" value="2"/>
</dbReference>
<dbReference type="InterPro" id="IPR008207">
    <property type="entry name" value="Sig_transdc_His_kin_Hpt_dom"/>
</dbReference>
<evidence type="ECO:0000313" key="24">
    <source>
        <dbReference type="EMBL" id="MDN3575835.1"/>
    </source>
</evidence>
<dbReference type="Proteomes" id="UP001180081">
    <property type="component" value="Unassembled WGS sequence"/>
</dbReference>
<evidence type="ECO:0000313" key="25">
    <source>
        <dbReference type="Proteomes" id="UP001180081"/>
    </source>
</evidence>
<feature type="modified residue" description="4-aspartylphosphate" evidence="15">
    <location>
        <position position="1166"/>
    </location>
</feature>
<organism evidence="24 25">
    <name type="scientific">Chitinimonas viridis</name>
    <dbReference type="NCBI Taxonomy" id="664880"/>
    <lineage>
        <taxon>Bacteria</taxon>
        <taxon>Pseudomonadati</taxon>
        <taxon>Pseudomonadota</taxon>
        <taxon>Betaproteobacteria</taxon>
        <taxon>Neisseriales</taxon>
        <taxon>Chitinibacteraceae</taxon>
        <taxon>Chitinimonas</taxon>
    </lineage>
</organism>
<evidence type="ECO:0000256" key="11">
    <source>
        <dbReference type="ARBA" id="ARBA00022989"/>
    </source>
</evidence>
<dbReference type="Gene3D" id="3.30.450.40">
    <property type="match status" value="1"/>
</dbReference>
<dbReference type="SMART" id="SM00388">
    <property type="entry name" value="HisKA"/>
    <property type="match status" value="1"/>
</dbReference>
<comment type="catalytic activity">
    <reaction evidence="1">
        <text>ATP + protein L-histidine = ADP + protein N-phospho-L-histidine.</text>
        <dbReference type="EC" id="2.7.13.3"/>
    </reaction>
</comment>
<evidence type="ECO:0000256" key="2">
    <source>
        <dbReference type="ARBA" id="ARBA00004651"/>
    </source>
</evidence>